<protein>
    <submittedName>
        <fullName evidence="1 2">Uncharacterized protein</fullName>
    </submittedName>
</protein>
<evidence type="ECO:0000313" key="1">
    <source>
        <dbReference type="EMBL" id="EJT68418.1"/>
    </source>
</evidence>
<reference evidence="3" key="1">
    <citation type="submission" date="2010-07" db="EMBL/GenBank/DDBJ databases">
        <title>The genome sequence of Gaeumannomyces graminis var. tritici strain R3-111a-1.</title>
        <authorList>
            <consortium name="The Broad Institute Genome Sequencing Platform"/>
            <person name="Ma L.-J."/>
            <person name="Dead R."/>
            <person name="Young S."/>
            <person name="Zeng Q."/>
            <person name="Koehrsen M."/>
            <person name="Alvarado L."/>
            <person name="Berlin A."/>
            <person name="Chapman S.B."/>
            <person name="Chen Z."/>
            <person name="Freedman E."/>
            <person name="Gellesch M."/>
            <person name="Goldberg J."/>
            <person name="Griggs A."/>
            <person name="Gujja S."/>
            <person name="Heilman E.R."/>
            <person name="Heiman D."/>
            <person name="Hepburn T."/>
            <person name="Howarth C."/>
            <person name="Jen D."/>
            <person name="Larson L."/>
            <person name="Mehta T."/>
            <person name="Neiman D."/>
            <person name="Pearson M."/>
            <person name="Roberts A."/>
            <person name="Saif S."/>
            <person name="Shea T."/>
            <person name="Shenoy N."/>
            <person name="Sisk P."/>
            <person name="Stolte C."/>
            <person name="Sykes S."/>
            <person name="Walk T."/>
            <person name="White J."/>
            <person name="Yandava C."/>
            <person name="Haas B."/>
            <person name="Nusbaum C."/>
            <person name="Birren B."/>
        </authorList>
    </citation>
    <scope>NUCLEOTIDE SEQUENCE [LARGE SCALE GENOMIC DNA]</scope>
    <source>
        <strain evidence="3">R3-111a-1</strain>
    </source>
</reference>
<accession>J3PKF3</accession>
<proteinExistence type="predicted"/>
<evidence type="ECO:0000313" key="2">
    <source>
        <dbReference type="EnsemblFungi" id="EJT68418"/>
    </source>
</evidence>
<gene>
    <name evidence="2" type="primary">20354465</name>
    <name evidence="1" type="ORF">GGTG_14007</name>
</gene>
<dbReference type="AlphaFoldDB" id="J3PKF3"/>
<dbReference type="EMBL" id="GL385495">
    <property type="protein sequence ID" value="EJT68418.1"/>
    <property type="molecule type" value="Genomic_DNA"/>
</dbReference>
<reference evidence="2" key="4">
    <citation type="journal article" date="2015" name="G3 (Bethesda)">
        <title>Genome sequences of three phytopathogenic species of the Magnaporthaceae family of fungi.</title>
        <authorList>
            <person name="Okagaki L.H."/>
            <person name="Nunes C.C."/>
            <person name="Sailsbery J."/>
            <person name="Clay B."/>
            <person name="Brown D."/>
            <person name="John T."/>
            <person name="Oh Y."/>
            <person name="Young N."/>
            <person name="Fitzgerald M."/>
            <person name="Haas B.J."/>
            <person name="Zeng Q."/>
            <person name="Young S."/>
            <person name="Adiconis X."/>
            <person name="Fan L."/>
            <person name="Levin J.Z."/>
            <person name="Mitchell T.K."/>
            <person name="Okubara P.A."/>
            <person name="Farman M.L."/>
            <person name="Kohn L.M."/>
            <person name="Birren B."/>
            <person name="Ma L.-J."/>
            <person name="Dean R.A."/>
        </authorList>
    </citation>
    <scope>NUCLEOTIDE SEQUENCE</scope>
    <source>
        <strain evidence="2">R3-111a-1</strain>
    </source>
</reference>
<reference evidence="1" key="3">
    <citation type="submission" date="2010-09" db="EMBL/GenBank/DDBJ databases">
        <title>Annotation of Gaeumannomyces graminis var. tritici R3-111a-1.</title>
        <authorList>
            <consortium name="The Broad Institute Genome Sequencing Platform"/>
            <person name="Ma L.-J."/>
            <person name="Dead R."/>
            <person name="Young S.K."/>
            <person name="Zeng Q."/>
            <person name="Gargeya S."/>
            <person name="Fitzgerald M."/>
            <person name="Haas B."/>
            <person name="Abouelleil A."/>
            <person name="Alvarado L."/>
            <person name="Arachchi H.M."/>
            <person name="Berlin A."/>
            <person name="Brown A."/>
            <person name="Chapman S.B."/>
            <person name="Chen Z."/>
            <person name="Dunbar C."/>
            <person name="Freedman E."/>
            <person name="Gearin G."/>
            <person name="Gellesch M."/>
            <person name="Goldberg J."/>
            <person name="Griggs A."/>
            <person name="Gujja S."/>
            <person name="Heiman D."/>
            <person name="Howarth C."/>
            <person name="Larson L."/>
            <person name="Lui A."/>
            <person name="MacDonald P.J.P."/>
            <person name="Mehta T."/>
            <person name="Montmayeur A."/>
            <person name="Murphy C."/>
            <person name="Neiman D."/>
            <person name="Pearson M."/>
            <person name="Priest M."/>
            <person name="Roberts A."/>
            <person name="Saif S."/>
            <person name="Shea T."/>
            <person name="Shenoy N."/>
            <person name="Sisk P."/>
            <person name="Stolte C."/>
            <person name="Sykes S."/>
            <person name="Yandava C."/>
            <person name="Wortman J."/>
            <person name="Nusbaum C."/>
            <person name="Birren B."/>
        </authorList>
    </citation>
    <scope>NUCLEOTIDE SEQUENCE</scope>
    <source>
        <strain evidence="1">R3-111a-1</strain>
    </source>
</reference>
<keyword evidence="3" id="KW-1185">Reference proteome</keyword>
<sequence length="57" mass="5998">MAPPLGKGGMGVQVWGRPGSCALGPFPPPLAADRDLELEKNDPPYQSSIPDLNNLVI</sequence>
<name>J3PKF3_GAET3</name>
<dbReference type="RefSeq" id="XP_009230196.1">
    <property type="nucleotide sequence ID" value="XM_009231932.1"/>
</dbReference>
<evidence type="ECO:0000313" key="3">
    <source>
        <dbReference type="Proteomes" id="UP000006039"/>
    </source>
</evidence>
<organism evidence="1">
    <name type="scientific">Gaeumannomyces tritici (strain R3-111a-1)</name>
    <name type="common">Wheat and barley take-all root rot fungus</name>
    <name type="synonym">Gaeumannomyces graminis var. tritici</name>
    <dbReference type="NCBI Taxonomy" id="644352"/>
    <lineage>
        <taxon>Eukaryota</taxon>
        <taxon>Fungi</taxon>
        <taxon>Dikarya</taxon>
        <taxon>Ascomycota</taxon>
        <taxon>Pezizomycotina</taxon>
        <taxon>Sordariomycetes</taxon>
        <taxon>Sordariomycetidae</taxon>
        <taxon>Magnaporthales</taxon>
        <taxon>Magnaporthaceae</taxon>
        <taxon>Gaeumannomyces</taxon>
    </lineage>
</organism>
<dbReference type="EnsemblFungi" id="EJT68418">
    <property type="protein sequence ID" value="EJT68418"/>
    <property type="gene ID" value="GGTG_14007"/>
</dbReference>
<dbReference type="VEuPathDB" id="FungiDB:GGTG_14007"/>
<reference evidence="1" key="2">
    <citation type="submission" date="2010-07" db="EMBL/GenBank/DDBJ databases">
        <authorList>
            <consortium name="The Broad Institute Genome Sequencing Platform"/>
            <consortium name="Broad Institute Genome Sequencing Center for Infectious Disease"/>
            <person name="Ma L.-J."/>
            <person name="Dead R."/>
            <person name="Young S."/>
            <person name="Zeng Q."/>
            <person name="Koehrsen M."/>
            <person name="Alvarado L."/>
            <person name="Berlin A."/>
            <person name="Chapman S.B."/>
            <person name="Chen Z."/>
            <person name="Freedman E."/>
            <person name="Gellesch M."/>
            <person name="Goldberg J."/>
            <person name="Griggs A."/>
            <person name="Gujja S."/>
            <person name="Heilman E.R."/>
            <person name="Heiman D."/>
            <person name="Hepburn T."/>
            <person name="Howarth C."/>
            <person name="Jen D."/>
            <person name="Larson L."/>
            <person name="Mehta T."/>
            <person name="Neiman D."/>
            <person name="Pearson M."/>
            <person name="Roberts A."/>
            <person name="Saif S."/>
            <person name="Shea T."/>
            <person name="Shenoy N."/>
            <person name="Sisk P."/>
            <person name="Stolte C."/>
            <person name="Sykes S."/>
            <person name="Walk T."/>
            <person name="White J."/>
            <person name="Yandava C."/>
            <person name="Haas B."/>
            <person name="Nusbaum C."/>
            <person name="Birren B."/>
        </authorList>
    </citation>
    <scope>NUCLEOTIDE SEQUENCE</scope>
    <source>
        <strain evidence="1">R3-111a-1</strain>
    </source>
</reference>
<reference evidence="2" key="5">
    <citation type="submission" date="2018-04" db="UniProtKB">
        <authorList>
            <consortium name="EnsemblFungi"/>
        </authorList>
    </citation>
    <scope>IDENTIFICATION</scope>
    <source>
        <strain evidence="2">R3-111a-1</strain>
    </source>
</reference>
<dbReference type="HOGENOM" id="CLU_2996600_0_0_1"/>
<dbReference type="GeneID" id="20354465"/>
<dbReference type="Proteomes" id="UP000006039">
    <property type="component" value="Unassembled WGS sequence"/>
</dbReference>